<dbReference type="Proteomes" id="UP000887579">
    <property type="component" value="Unplaced"/>
</dbReference>
<proteinExistence type="predicted"/>
<sequence length="624" mass="71134">MKVVDKTKNKNLKKEAASKNGKKDDGNNQDGCCIPMIECIKREDPLPQSPADGIKFECSNSDCQFSKQYAHPECFEKLEEDLLILLRSHGGARGWSEEKLMLAFKKVWRRKGSTFLQSSIKCKCGKGIMMRDELAWEKREALVEPEPEKKEKKKNKTKVLPELQHKIVAIPKLDNHYLSSRSPPPSISSLEDKYGPIIKAPKRTRKETENSMTSNDTNLAKRHVPIGFAPIEPKPVVQKQKSEEPAPKIDPLVEAQSEEQPSQIPEHVNAWQRVDRHRLDSNSINHTVEIEKIEPRRAESETVNLQEKLKAEELAAKKKENPLQDVDKMKQTFKTSGTTSKFVTIAVQTDETCFPNHLSYKAYQNRNYMAVQTDDIIPPPEAVLNGFDSGINSTACSPKLFADSYPRKSSFGESNLSLPPGFAPDHLKSLSIKEKAEFKNANYAVPKPQPYHPAYSPPTVNFLFRNNSFALEVYQNGRRELIKNDYDNEWTPMYLSFLDKRPVIGETAHSHCIHFPKRVICDVLKIIGKPMNEIQINPEWGFKLVNQNGVVYFQIESLEKLFSQEIILAIFFKTMKAQAESYLNAPIKEINVLTDCKLNESQKFVFHSAAAKLNFEIVRFVFNL</sequence>
<protein>
    <submittedName>
        <fullName evidence="2">Uncharacterized protein</fullName>
    </submittedName>
</protein>
<reference evidence="2" key="1">
    <citation type="submission" date="2022-11" db="UniProtKB">
        <authorList>
            <consortium name="WormBaseParasite"/>
        </authorList>
    </citation>
    <scope>IDENTIFICATION</scope>
</reference>
<name>A0AC34GMW9_9BILA</name>
<accession>A0AC34GMW9</accession>
<evidence type="ECO:0000313" key="2">
    <source>
        <dbReference type="WBParaSite" id="ES5_v2.g30978.t1"/>
    </source>
</evidence>
<evidence type="ECO:0000313" key="1">
    <source>
        <dbReference type="Proteomes" id="UP000887579"/>
    </source>
</evidence>
<dbReference type="WBParaSite" id="ES5_v2.g30978.t1">
    <property type="protein sequence ID" value="ES5_v2.g30978.t1"/>
    <property type="gene ID" value="ES5_v2.g30978"/>
</dbReference>
<organism evidence="1 2">
    <name type="scientific">Panagrolaimus sp. ES5</name>
    <dbReference type="NCBI Taxonomy" id="591445"/>
    <lineage>
        <taxon>Eukaryota</taxon>
        <taxon>Metazoa</taxon>
        <taxon>Ecdysozoa</taxon>
        <taxon>Nematoda</taxon>
        <taxon>Chromadorea</taxon>
        <taxon>Rhabditida</taxon>
        <taxon>Tylenchina</taxon>
        <taxon>Panagrolaimomorpha</taxon>
        <taxon>Panagrolaimoidea</taxon>
        <taxon>Panagrolaimidae</taxon>
        <taxon>Panagrolaimus</taxon>
    </lineage>
</organism>